<dbReference type="AlphaFoldDB" id="A0A2R3QCZ6"/>
<proteinExistence type="predicted"/>
<dbReference type="EMBL" id="CP027667">
    <property type="protein sequence ID" value="AVO49645.1"/>
    <property type="molecule type" value="Genomic_DNA"/>
</dbReference>
<accession>A0A2R3QCZ6</accession>
<reference evidence="1 2" key="1">
    <citation type="submission" date="2018-03" db="EMBL/GenBank/DDBJ databases">
        <title>Genome sequencing of Melaminivora sp.</title>
        <authorList>
            <person name="Kim S.-J."/>
            <person name="Heo J."/>
            <person name="Ahn J.-H."/>
            <person name="Kwon S.-W."/>
        </authorList>
    </citation>
    <scope>NUCLEOTIDE SEQUENCE [LARGE SCALE GENOMIC DNA]</scope>
    <source>
        <strain evidence="1 2">SC2-9</strain>
    </source>
</reference>
<sequence length="59" mass="6885">MFKADTARVLRLGSKNLLHPRRLDRAVATRAQKALRLDSLVFTWLNPFSNDFLSENWIN</sequence>
<dbReference type="Proteomes" id="UP000237925">
    <property type="component" value="Chromosome"/>
</dbReference>
<dbReference type="RefSeq" id="WP_106684077.1">
    <property type="nucleotide sequence ID" value="NZ_CP027667.1"/>
</dbReference>
<organism evidence="1 2">
    <name type="scientific">Melaminivora suipulveris</name>
    <dbReference type="NCBI Taxonomy" id="2109913"/>
    <lineage>
        <taxon>Bacteria</taxon>
        <taxon>Pseudomonadati</taxon>
        <taxon>Pseudomonadota</taxon>
        <taxon>Betaproteobacteria</taxon>
        <taxon>Burkholderiales</taxon>
        <taxon>Comamonadaceae</taxon>
        <taxon>Melaminivora</taxon>
    </lineage>
</organism>
<keyword evidence="2" id="KW-1185">Reference proteome</keyword>
<gene>
    <name evidence="1" type="ORF">C6568_10455</name>
</gene>
<evidence type="ECO:0000313" key="1">
    <source>
        <dbReference type="EMBL" id="AVO49645.1"/>
    </source>
</evidence>
<name>A0A2R3QCZ6_9BURK</name>
<dbReference type="KEGG" id="mela:C6568_10455"/>
<evidence type="ECO:0000313" key="2">
    <source>
        <dbReference type="Proteomes" id="UP000237925"/>
    </source>
</evidence>
<protein>
    <submittedName>
        <fullName evidence="1">Uncharacterized protein</fullName>
    </submittedName>
</protein>